<feature type="region of interest" description="C-terminal hotdog fold" evidence="6">
    <location>
        <begin position="1134"/>
        <end position="1279"/>
    </location>
</feature>
<dbReference type="PROSITE" id="PS00606">
    <property type="entry name" value="KS3_1"/>
    <property type="match status" value="1"/>
</dbReference>
<evidence type="ECO:0000256" key="4">
    <source>
        <dbReference type="ARBA" id="ARBA00023026"/>
    </source>
</evidence>
<dbReference type="SUPFAM" id="SSF53901">
    <property type="entry name" value="Thiolase-like"/>
    <property type="match status" value="1"/>
</dbReference>
<feature type="domain" description="PKS/mFAS DH" evidence="9">
    <location>
        <begin position="992"/>
        <end position="1279"/>
    </location>
</feature>
<dbReference type="InterPro" id="IPR001227">
    <property type="entry name" value="Ac_transferase_dom_sf"/>
</dbReference>
<dbReference type="InterPro" id="IPR049900">
    <property type="entry name" value="PKS_mFAS_DH"/>
</dbReference>
<evidence type="ECO:0000256" key="2">
    <source>
        <dbReference type="ARBA" id="ARBA00022553"/>
    </source>
</evidence>
<evidence type="ECO:0000256" key="7">
    <source>
        <dbReference type="SAM" id="MobiDB-lite"/>
    </source>
</evidence>
<feature type="active site" description="Proton acceptor; for dehydratase activity" evidence="6">
    <location>
        <position position="1036"/>
    </location>
</feature>
<dbReference type="Pfam" id="PF08659">
    <property type="entry name" value="KR"/>
    <property type="match status" value="1"/>
</dbReference>
<dbReference type="Pfam" id="PF00550">
    <property type="entry name" value="PP-binding"/>
    <property type="match status" value="1"/>
</dbReference>
<dbReference type="Pfam" id="PF00109">
    <property type="entry name" value="ketoacyl-synt"/>
    <property type="match status" value="1"/>
</dbReference>
<dbReference type="Gene3D" id="3.40.50.1820">
    <property type="entry name" value="alpha/beta hydrolase"/>
    <property type="match status" value="1"/>
</dbReference>
<evidence type="ECO:0000313" key="10">
    <source>
        <dbReference type="EMBL" id="KAJ7200302.1"/>
    </source>
</evidence>
<protein>
    <recommendedName>
        <fullName evidence="12">Polyketide synthase</fullName>
    </recommendedName>
</protein>
<dbReference type="InterPro" id="IPR036291">
    <property type="entry name" value="NAD(P)-bd_dom_sf"/>
</dbReference>
<dbReference type="InterPro" id="IPR014043">
    <property type="entry name" value="Acyl_transferase_dom"/>
</dbReference>
<dbReference type="PROSITE" id="PS52019">
    <property type="entry name" value="PKS_MFAS_DH"/>
    <property type="match status" value="1"/>
</dbReference>
<dbReference type="Gene3D" id="3.10.129.110">
    <property type="entry name" value="Polyketide synthase dehydratase"/>
    <property type="match status" value="1"/>
</dbReference>
<dbReference type="PANTHER" id="PTHR43775">
    <property type="entry name" value="FATTY ACID SYNTHASE"/>
    <property type="match status" value="1"/>
</dbReference>
<keyword evidence="3" id="KW-0808">Transferase</keyword>
<dbReference type="InterPro" id="IPR049551">
    <property type="entry name" value="PKS_DH_C"/>
</dbReference>
<proteinExistence type="predicted"/>
<dbReference type="CDD" id="cd00833">
    <property type="entry name" value="PKS"/>
    <property type="match status" value="1"/>
</dbReference>
<organism evidence="10 11">
    <name type="scientific">Mycena pura</name>
    <dbReference type="NCBI Taxonomy" id="153505"/>
    <lineage>
        <taxon>Eukaryota</taxon>
        <taxon>Fungi</taxon>
        <taxon>Dikarya</taxon>
        <taxon>Basidiomycota</taxon>
        <taxon>Agaricomycotina</taxon>
        <taxon>Agaricomycetes</taxon>
        <taxon>Agaricomycetidae</taxon>
        <taxon>Agaricales</taxon>
        <taxon>Marasmiineae</taxon>
        <taxon>Mycenaceae</taxon>
        <taxon>Mycena</taxon>
    </lineage>
</organism>
<dbReference type="InterPro" id="IPR020807">
    <property type="entry name" value="PKS_DH"/>
</dbReference>
<dbReference type="PROSITE" id="PS52004">
    <property type="entry name" value="KS3_2"/>
    <property type="match status" value="1"/>
</dbReference>
<dbReference type="SUPFAM" id="SSF53474">
    <property type="entry name" value="alpha/beta-Hydrolases"/>
    <property type="match status" value="1"/>
</dbReference>
<accession>A0AAD6Y785</accession>
<dbReference type="SUPFAM" id="SSF53335">
    <property type="entry name" value="S-adenosyl-L-methionine-dependent methyltransferases"/>
    <property type="match status" value="1"/>
</dbReference>
<dbReference type="Pfam" id="PF00698">
    <property type="entry name" value="Acyl_transf_1"/>
    <property type="match status" value="1"/>
</dbReference>
<feature type="active site" description="Proton donor; for dehydratase activity" evidence="6">
    <location>
        <position position="1193"/>
    </location>
</feature>
<gene>
    <name evidence="10" type="ORF">GGX14DRAFT_572065</name>
</gene>
<dbReference type="InterPro" id="IPR016035">
    <property type="entry name" value="Acyl_Trfase/lysoPLipase"/>
</dbReference>
<evidence type="ECO:0000256" key="5">
    <source>
        <dbReference type="ARBA" id="ARBA00023268"/>
    </source>
</evidence>
<dbReference type="InterPro" id="IPR013217">
    <property type="entry name" value="Methyltransf_12"/>
</dbReference>
<dbReference type="GO" id="GO:0004312">
    <property type="term" value="F:fatty acid synthase activity"/>
    <property type="evidence" value="ECO:0007669"/>
    <property type="project" value="TreeGrafter"/>
</dbReference>
<dbReference type="InterPro" id="IPR013968">
    <property type="entry name" value="PKS_KR"/>
</dbReference>
<dbReference type="InterPro" id="IPR006162">
    <property type="entry name" value="Ppantetheine_attach_site"/>
</dbReference>
<dbReference type="Proteomes" id="UP001219525">
    <property type="component" value="Unassembled WGS sequence"/>
</dbReference>
<evidence type="ECO:0000256" key="6">
    <source>
        <dbReference type="PROSITE-ProRule" id="PRU01363"/>
    </source>
</evidence>
<dbReference type="InterPro" id="IPR029063">
    <property type="entry name" value="SAM-dependent_MTases_sf"/>
</dbReference>
<keyword evidence="1" id="KW-0596">Phosphopantetheine</keyword>
<dbReference type="SUPFAM" id="SSF52151">
    <property type="entry name" value="FabD/lysophospholipase-like"/>
    <property type="match status" value="1"/>
</dbReference>
<dbReference type="InterPro" id="IPR016039">
    <property type="entry name" value="Thiolase-like"/>
</dbReference>
<dbReference type="InterPro" id="IPR014031">
    <property type="entry name" value="Ketoacyl_synth_C"/>
</dbReference>
<dbReference type="SMART" id="SM00827">
    <property type="entry name" value="PKS_AT"/>
    <property type="match status" value="1"/>
</dbReference>
<dbReference type="SMART" id="SM00822">
    <property type="entry name" value="PKS_KR"/>
    <property type="match status" value="1"/>
</dbReference>
<evidence type="ECO:0000259" key="9">
    <source>
        <dbReference type="PROSITE" id="PS52019"/>
    </source>
</evidence>
<evidence type="ECO:0000256" key="1">
    <source>
        <dbReference type="ARBA" id="ARBA00022450"/>
    </source>
</evidence>
<dbReference type="SMART" id="SM00826">
    <property type="entry name" value="PKS_DH"/>
    <property type="match status" value="1"/>
</dbReference>
<evidence type="ECO:0008006" key="12">
    <source>
        <dbReference type="Google" id="ProtNLM"/>
    </source>
</evidence>
<dbReference type="Gene3D" id="3.40.50.150">
    <property type="entry name" value="Vaccinia Virus protein VP39"/>
    <property type="match status" value="1"/>
</dbReference>
<dbReference type="InterPro" id="IPR016036">
    <property type="entry name" value="Malonyl_transacylase_ACP-bd"/>
</dbReference>
<dbReference type="Gene3D" id="3.40.366.10">
    <property type="entry name" value="Malonyl-Coenzyme A Acyl Carrier Protein, domain 2"/>
    <property type="match status" value="1"/>
</dbReference>
<keyword evidence="5" id="KW-0511">Multifunctional enzyme</keyword>
<name>A0AAD6Y785_9AGAR</name>
<feature type="region of interest" description="Disordered" evidence="7">
    <location>
        <begin position="2334"/>
        <end position="2357"/>
    </location>
</feature>
<dbReference type="InterPro" id="IPR057326">
    <property type="entry name" value="KR_dom"/>
</dbReference>
<dbReference type="SMART" id="SM00825">
    <property type="entry name" value="PKS_KS"/>
    <property type="match status" value="1"/>
</dbReference>
<dbReference type="InterPro" id="IPR050091">
    <property type="entry name" value="PKS_NRPS_Biosynth_Enz"/>
</dbReference>
<dbReference type="Pfam" id="PF14765">
    <property type="entry name" value="PS-DH"/>
    <property type="match status" value="1"/>
</dbReference>
<dbReference type="InterPro" id="IPR029058">
    <property type="entry name" value="AB_hydrolase_fold"/>
</dbReference>
<dbReference type="Pfam" id="PF02801">
    <property type="entry name" value="Ketoacyl-synt_C"/>
    <property type="match status" value="1"/>
</dbReference>
<dbReference type="Gene3D" id="3.40.47.10">
    <property type="match status" value="1"/>
</dbReference>
<dbReference type="InterPro" id="IPR032821">
    <property type="entry name" value="PKS_assoc"/>
</dbReference>
<dbReference type="Pfam" id="PF16197">
    <property type="entry name" value="KAsynt_C_assoc"/>
    <property type="match status" value="1"/>
</dbReference>
<keyword evidence="2" id="KW-0597">Phosphoprotein</keyword>
<evidence type="ECO:0000313" key="11">
    <source>
        <dbReference type="Proteomes" id="UP001219525"/>
    </source>
</evidence>
<evidence type="ECO:0000259" key="8">
    <source>
        <dbReference type="PROSITE" id="PS52004"/>
    </source>
</evidence>
<dbReference type="InterPro" id="IPR014030">
    <property type="entry name" value="Ketoacyl_synth_N"/>
</dbReference>
<dbReference type="GO" id="GO:0004315">
    <property type="term" value="F:3-oxoacyl-[acyl-carrier-protein] synthase activity"/>
    <property type="evidence" value="ECO:0007669"/>
    <property type="project" value="InterPro"/>
</dbReference>
<reference evidence="10" key="1">
    <citation type="submission" date="2023-03" db="EMBL/GenBank/DDBJ databases">
        <title>Massive genome expansion in bonnet fungi (Mycena s.s.) driven by repeated elements and novel gene families across ecological guilds.</title>
        <authorList>
            <consortium name="Lawrence Berkeley National Laboratory"/>
            <person name="Harder C.B."/>
            <person name="Miyauchi S."/>
            <person name="Viragh M."/>
            <person name="Kuo A."/>
            <person name="Thoen E."/>
            <person name="Andreopoulos B."/>
            <person name="Lu D."/>
            <person name="Skrede I."/>
            <person name="Drula E."/>
            <person name="Henrissat B."/>
            <person name="Morin E."/>
            <person name="Kohler A."/>
            <person name="Barry K."/>
            <person name="LaButti K."/>
            <person name="Morin E."/>
            <person name="Salamov A."/>
            <person name="Lipzen A."/>
            <person name="Mereny Z."/>
            <person name="Hegedus B."/>
            <person name="Baldrian P."/>
            <person name="Stursova M."/>
            <person name="Weitz H."/>
            <person name="Taylor A."/>
            <person name="Grigoriev I.V."/>
            <person name="Nagy L.G."/>
            <person name="Martin F."/>
            <person name="Kauserud H."/>
        </authorList>
    </citation>
    <scope>NUCLEOTIDE SEQUENCE</scope>
    <source>
        <strain evidence="10">9144</strain>
    </source>
</reference>
<keyword evidence="4" id="KW-0843">Virulence</keyword>
<feature type="compositionally biased region" description="Basic and acidic residues" evidence="7">
    <location>
        <begin position="2334"/>
        <end position="2352"/>
    </location>
</feature>
<evidence type="ECO:0000256" key="3">
    <source>
        <dbReference type="ARBA" id="ARBA00022679"/>
    </source>
</evidence>
<feature type="domain" description="Ketosynthase family 3 (KS3)" evidence="8">
    <location>
        <begin position="117"/>
        <end position="532"/>
    </location>
</feature>
<dbReference type="SUPFAM" id="SSF51735">
    <property type="entry name" value="NAD(P)-binding Rossmann-fold domains"/>
    <property type="match status" value="1"/>
</dbReference>
<dbReference type="InterPro" id="IPR018201">
    <property type="entry name" value="Ketoacyl_synth_AS"/>
</dbReference>
<dbReference type="SUPFAM" id="SSF55048">
    <property type="entry name" value="Probable ACP-binding domain of malonyl-CoA ACP transacylase"/>
    <property type="match status" value="1"/>
</dbReference>
<feature type="region of interest" description="N-terminal hotdog fold" evidence="6">
    <location>
        <begin position="992"/>
        <end position="1120"/>
    </location>
</feature>
<dbReference type="PANTHER" id="PTHR43775:SF37">
    <property type="entry name" value="SI:DKEY-61P9.11"/>
    <property type="match status" value="1"/>
</dbReference>
<dbReference type="CDD" id="cd02440">
    <property type="entry name" value="AdoMet_MTases"/>
    <property type="match status" value="1"/>
</dbReference>
<dbReference type="PROSITE" id="PS00012">
    <property type="entry name" value="PHOSPHOPANTETHEINE"/>
    <property type="match status" value="1"/>
</dbReference>
<sequence length="2638" mass="288169">MLQVTGLDRSSLKRYGSISPFGAHPRNSPDTRERGTELRAQFIEQMCLVDTAEAEIVAEIVVVDDSLPLLRHGLLLAIRRPVLCAIFLSALAYDEELHPGKFATACSKYSSGMKIQQAKIAIVGVAAQLPSGDFSRDDLTYRAFWDFLANKGQAYRELGPDLFGSSDFGVLQDKLNLPARGAFLKTPDDLDTVAFGISAKDARVMPFTARRLMELSFEALSDSGIDYRRQRVGCFMSGISRYELKGPLNTQGSFASVPSALANRISYILDITGPSVQLDTACSSSLTAFHLAILAIEAGDCTAALVGGAQINREIAEWKNYSLGGAVSADGITKPFDASADGFGRGEGVVVVVLKSLEHALRDNDHIYSVASVLGSAINSTGSRMPLSVPSAIAQKDCIARAYARAGKKHADSANLLTGTSVGDPIEANAAGEIFARGEDLNVGTVKGNIGHLEAAAFLVSLLKTCLILEKKIIPPTVNLSVPSTAIDWDKYQLRVPTESTSLPCRSATGRSVISLSGSGIGGSTGHVVIESAPASDCPSIQLAENATITFVVGGLSPKAVAQICQRIRDADLPSIHTVRDCAVTLSRRARQLPWRTYFTLPILSRTEIAPATLVPTSPPPIAFIFSGQGPQNLDMGRGLFAAFPVFRSTILELDDVYRRKIGESLLETTGLFVQHGSLSSTPSISLSPTGWPVTITVAAIAMLQMALFDLLASVGITPSALAGHSAGETAILYASGAASKAMALEIAIARGQAMSITESVDLGMASLACSADTAREIIAQISVGQGIIEVSCFNSPDSIALSGSVDLLEEVITLARAQGIFSQRIKTMVPGHSSFMDPIQHDYLSRMTEIFARYPGPHIPAVPVFSTCTGQVLVAEFSPLYFWDNCRNPVLFSPAISNLLNFHANALSDPVFLEVSCHPVLSSSIYRHGISEKSVLCPMRRFSATSPVQQCSDEQSLFTETVAQITLRGYNSCDLSGLYGPSVFKPPFIDHPWVRRSIPLPKTHFVEIRPKPVDARRPSAGFVMNELTHPLLAQHIINGESILPATGFIEVLLETGANVLWDVEFRTFLSLSARNSSRIILERSGCNWALKSVESDAPVSMSTGREHARGLMENSLPVKIPGRVELQSIWDRLPEVEMQGFYQSLQPFASFGPAFQRVLRCHGGPSEIIAEVRGPSLDESSDHYRLHPAALDACLHVMFHSGIAKQYGSEAMYLPSKLGRFVYHNPEPISGNWFSHIKRRFWSPDSKSYDVIVADGSGTIICEFINLLVQKLSFHPPAIRRRLDHIFQPVSISSPRTTYFPGTTYLEKENQSDEEVLFRILDSLALQMISRSLQKEISVGGDVSRQRYFEFAKGTLQSKGAKMLTDIDDSEMRTKYPAYFEATARISDVHEAVFQSSKTAVDALYSDDLMARFYRRNSQTSTVYPAAQKLFSSLLDSLQGSGKHTIKILEVGAGTGLLTNYLIEELQQKPEVLAEYTVTDTSYALALELAHNIPYQKITPKVYDITKDAHAQGLLPESYDVIVAHHVLHVVPDIRSCLLSLKSLLVPGGSIFVIELDGTSWKEKIGCVWLDCIFGAFPEWFSFEDGRTHCTMTPISWMETLKGLGFINNHASVEPGGGGHNFLFTAQKPSSSITSTVPDGVLEIDPRHVLKYSVGHEMELQSQLGEFSPTNRTDLYVVALGGRDGDSAMGLCATLRREFPFWDIHLAIFESEANLSNPLELISRYHGLYNSGEQVILFPCEGGPRVSRIVLSPAPVSILHEYPTLDDADHLIVELIAFDEATAYSVHGFVGRVVVSRRKTLSLGDLVVGITDQDQAPILVVHIGCVLLIDAEHLHDHPEPGGLITLVASALIFDRLPKRPGPDSRIQVLVATSDENMSDDISSYLAASDTVALVQCIFRDEDISRRVDVLVSDSRTTAQYPHLRQWVPRLGRFIMWDVLIRDHIHDGSWEIAHALKLGLLRLSAPTVHTTSGQSLPHAESVPSTTKSYLPLFVHDRSYILLGGIGGLGVDLAVWMYQHGARHIILTSRRGIASLDPQRDAEVLAKVAYLEGREDLVLRLEKCDATDARMMGILMNSIRVRLAGCFQMTLLLSDGLFLKQTGPNFTAVHDSKVKVFEVFAAAVDVHSLDFYIAFSSISGLIGGVGQSNYASACTELEGILAGYRNAFSLVVPAILDAGHLDRAASSHIYNTDEGLFAVASMPAAHLWACVRDGLQKLRDGAPRFTRYIPDLDWNSIHAQFPLPFAFHHLLPSHQRVAETNVAHSKAEEDVLQIVLSFFEVAEEDFDFERPLLSYGLDSLSATRLSAALQPFLHVSQIQLLAGVSWAEMRTGSRIDTQSRDPDISRSKHHEADLTSSNVSVAKDASSYLSEETIVELRSGGGIPLIMFPGAPGRLPLWALRFNFTGTLWGVQVTDSAPTASLPALAAFFVQKIIEKQPSGPYRLATYCASSVLGTVVARLLEESGQDVLQLAFIDHFPLLWTLEHIESVLRGSEVSVGVDRFIPSILQLVHKDPLYGSNQQIRHMEEATSADLEATARTKLLAFPLMQFLADFYPPHAQRSYSAFTDAFTSWMSSVKAPITLIIAEFGMINMVPEGSRTLWLDLGAGRCPKSVRQHFIDGVGHYGILADDRTAAFLEHY</sequence>
<dbReference type="Pfam" id="PF08242">
    <property type="entry name" value="Methyltransf_12"/>
    <property type="match status" value="1"/>
</dbReference>
<dbReference type="InterPro" id="IPR009081">
    <property type="entry name" value="PP-bd_ACP"/>
</dbReference>
<dbReference type="GO" id="GO:0006633">
    <property type="term" value="P:fatty acid biosynthetic process"/>
    <property type="evidence" value="ECO:0007669"/>
    <property type="project" value="InterPro"/>
</dbReference>
<dbReference type="GO" id="GO:0044550">
    <property type="term" value="P:secondary metabolite biosynthetic process"/>
    <property type="evidence" value="ECO:0007669"/>
    <property type="project" value="UniProtKB-ARBA"/>
</dbReference>
<dbReference type="InterPro" id="IPR042104">
    <property type="entry name" value="PKS_dehydratase_sf"/>
</dbReference>
<dbReference type="EMBL" id="JARJCW010000063">
    <property type="protein sequence ID" value="KAJ7200302.1"/>
    <property type="molecule type" value="Genomic_DNA"/>
</dbReference>
<dbReference type="Gene3D" id="3.40.50.720">
    <property type="entry name" value="NAD(P)-binding Rossmann-like Domain"/>
    <property type="match status" value="1"/>
</dbReference>
<comment type="caution">
    <text evidence="10">The sequence shown here is derived from an EMBL/GenBank/DDBJ whole genome shotgun (WGS) entry which is preliminary data.</text>
</comment>
<keyword evidence="11" id="KW-1185">Reference proteome</keyword>
<dbReference type="InterPro" id="IPR020841">
    <property type="entry name" value="PKS_Beta-ketoAc_synthase_dom"/>
</dbReference>